<dbReference type="Proteomes" id="UP000663882">
    <property type="component" value="Unassembled WGS sequence"/>
</dbReference>
<proteinExistence type="predicted"/>
<dbReference type="AlphaFoldDB" id="A0A814KRU7"/>
<keyword evidence="1" id="KW-0732">Signal</keyword>
<evidence type="ECO:0000313" key="3">
    <source>
        <dbReference type="Proteomes" id="UP000663882"/>
    </source>
</evidence>
<evidence type="ECO:0000313" key="2">
    <source>
        <dbReference type="EMBL" id="CAF1053470.1"/>
    </source>
</evidence>
<feature type="chain" id="PRO_5032508295" description="EB domain-containing protein" evidence="1">
    <location>
        <begin position="21"/>
        <end position="120"/>
    </location>
</feature>
<dbReference type="OrthoDB" id="10310539at2759"/>
<accession>A0A814KRU7</accession>
<gene>
    <name evidence="2" type="ORF">RFH988_LOCUS16859</name>
</gene>
<evidence type="ECO:0000256" key="1">
    <source>
        <dbReference type="SAM" id="SignalP"/>
    </source>
</evidence>
<evidence type="ECO:0008006" key="4">
    <source>
        <dbReference type="Google" id="ProtNLM"/>
    </source>
</evidence>
<comment type="caution">
    <text evidence="2">The sequence shown here is derived from an EMBL/GenBank/DDBJ whole genome shotgun (WGS) entry which is preliminary data.</text>
</comment>
<feature type="signal peptide" evidence="1">
    <location>
        <begin position="1"/>
        <end position="20"/>
    </location>
</feature>
<protein>
    <recommendedName>
        <fullName evidence="4">EB domain-containing protein</fullName>
    </recommendedName>
</protein>
<reference evidence="2" key="1">
    <citation type="submission" date="2021-02" db="EMBL/GenBank/DDBJ databases">
        <authorList>
            <person name="Nowell W R."/>
        </authorList>
    </citation>
    <scope>NUCLEOTIDE SEQUENCE</scope>
</reference>
<name>A0A814KRU7_9BILA</name>
<sequence length="120" mass="12929">MQVDFILIALVSSYMVSVIANIDGPIPYQSTCDPSTDNGTCSNNTFCQCATATTGERVCTQQMSCEYGTPCDSNDTCVKPNSTCIIDNRCPGRRLCYSIVLFSPEFCPNSVIADGGSVRK</sequence>
<organism evidence="2 3">
    <name type="scientific">Rotaria sordida</name>
    <dbReference type="NCBI Taxonomy" id="392033"/>
    <lineage>
        <taxon>Eukaryota</taxon>
        <taxon>Metazoa</taxon>
        <taxon>Spiralia</taxon>
        <taxon>Gnathifera</taxon>
        <taxon>Rotifera</taxon>
        <taxon>Eurotatoria</taxon>
        <taxon>Bdelloidea</taxon>
        <taxon>Philodinida</taxon>
        <taxon>Philodinidae</taxon>
        <taxon>Rotaria</taxon>
    </lineage>
</organism>
<dbReference type="EMBL" id="CAJNOO010000878">
    <property type="protein sequence ID" value="CAF1053470.1"/>
    <property type="molecule type" value="Genomic_DNA"/>
</dbReference>